<reference evidence="2" key="1">
    <citation type="submission" date="2015-07" db="EMBL/GenBank/DDBJ databases">
        <authorList>
            <person name="Rodrigo-Torres Lidia"/>
            <person name="Arahal R.David."/>
        </authorList>
    </citation>
    <scope>NUCLEOTIDE SEQUENCE [LARGE SCALE GENOMIC DNA]</scope>
    <source>
        <strain evidence="2">CECT 5096</strain>
    </source>
</reference>
<gene>
    <name evidence="1" type="ORF">LA5096_03070</name>
</gene>
<dbReference type="RefSeq" id="WP_144435910.1">
    <property type="nucleotide sequence ID" value="NZ_CANMGD010000010.1"/>
</dbReference>
<dbReference type="OrthoDB" id="9797060at2"/>
<protein>
    <recommendedName>
        <fullName evidence="3">ABM domain-containing protein</fullName>
    </recommendedName>
</protein>
<keyword evidence="2" id="KW-1185">Reference proteome</keyword>
<dbReference type="Proteomes" id="UP000049983">
    <property type="component" value="Unassembled WGS sequence"/>
</dbReference>
<dbReference type="Gene3D" id="3.30.70.100">
    <property type="match status" value="1"/>
</dbReference>
<evidence type="ECO:0000313" key="1">
    <source>
        <dbReference type="EMBL" id="CTQ71829.1"/>
    </source>
</evidence>
<dbReference type="EMBL" id="CXWC01000010">
    <property type="protein sequence ID" value="CTQ71829.1"/>
    <property type="molecule type" value="Genomic_DNA"/>
</dbReference>
<dbReference type="SUPFAM" id="SSF54909">
    <property type="entry name" value="Dimeric alpha+beta barrel"/>
    <property type="match status" value="1"/>
</dbReference>
<evidence type="ECO:0000313" key="2">
    <source>
        <dbReference type="Proteomes" id="UP000049983"/>
    </source>
</evidence>
<name>A0A0M7AAE3_9HYPH</name>
<dbReference type="GeneID" id="97670435"/>
<organism evidence="1 2">
    <name type="scientific">Roseibium album</name>
    <dbReference type="NCBI Taxonomy" id="311410"/>
    <lineage>
        <taxon>Bacteria</taxon>
        <taxon>Pseudomonadati</taxon>
        <taxon>Pseudomonadota</taxon>
        <taxon>Alphaproteobacteria</taxon>
        <taxon>Hyphomicrobiales</taxon>
        <taxon>Stappiaceae</taxon>
        <taxon>Roseibium</taxon>
    </lineage>
</organism>
<dbReference type="InterPro" id="IPR011008">
    <property type="entry name" value="Dimeric_a/b-barrel"/>
</dbReference>
<sequence length="127" mass="14992">MIICIFGVTYRDDIDWDLHKRISDDMAHAVAAMPGFISLKFYKADDGDQIGIVRFRTREDLKSWRDDIAHRGAWGHAPKLYHEFWVQNSETFDDYVWIDGVHHDKDQSDRFQMTRDEVLDVLSTDRS</sequence>
<dbReference type="AlphaFoldDB" id="A0A0M7AAE3"/>
<evidence type="ECO:0008006" key="3">
    <source>
        <dbReference type="Google" id="ProtNLM"/>
    </source>
</evidence>
<proteinExistence type="predicted"/>
<accession>A0A0M7AAE3</accession>